<accession>A0A1I5DIC6</accession>
<evidence type="ECO:0000313" key="3">
    <source>
        <dbReference type="Proteomes" id="UP000242869"/>
    </source>
</evidence>
<evidence type="ECO:0000256" key="1">
    <source>
        <dbReference type="SAM" id="MobiDB-lite"/>
    </source>
</evidence>
<dbReference type="OrthoDB" id="8596046at2"/>
<sequence>MPSYAVYRPEEPILKPRNPVACSPPLKKGGAHVKTEKRKRQMQKRELKTELAAIKSKGRCDFHSGLCF</sequence>
<keyword evidence="3" id="KW-1185">Reference proteome</keyword>
<dbReference type="AlphaFoldDB" id="A0A1I5DIC6"/>
<protein>
    <submittedName>
        <fullName evidence="2">Uncharacterized protein</fullName>
    </submittedName>
</protein>
<reference evidence="3" key="1">
    <citation type="submission" date="2016-10" db="EMBL/GenBank/DDBJ databases">
        <authorList>
            <person name="Varghese N."/>
            <person name="Submissions S."/>
        </authorList>
    </citation>
    <scope>NUCLEOTIDE SEQUENCE [LARGE SCALE GENOMIC DNA]</scope>
    <source>
        <strain evidence="3">DSM 6150</strain>
    </source>
</reference>
<feature type="region of interest" description="Disordered" evidence="1">
    <location>
        <begin position="16"/>
        <end position="44"/>
    </location>
</feature>
<dbReference type="STRING" id="83765.SAMN05660284_02670"/>
<organism evidence="2 3">
    <name type="scientific">Formivibrio citricus</name>
    <dbReference type="NCBI Taxonomy" id="83765"/>
    <lineage>
        <taxon>Bacteria</taxon>
        <taxon>Pseudomonadati</taxon>
        <taxon>Pseudomonadota</taxon>
        <taxon>Betaproteobacteria</taxon>
        <taxon>Neisseriales</taxon>
        <taxon>Chitinibacteraceae</taxon>
        <taxon>Formivibrio</taxon>
    </lineage>
</organism>
<proteinExistence type="predicted"/>
<feature type="compositionally biased region" description="Basic residues" evidence="1">
    <location>
        <begin position="29"/>
        <end position="42"/>
    </location>
</feature>
<dbReference type="Proteomes" id="UP000242869">
    <property type="component" value="Unassembled WGS sequence"/>
</dbReference>
<gene>
    <name evidence="2" type="ORF">SAMN05660284_02670</name>
</gene>
<dbReference type="EMBL" id="FOVE01000025">
    <property type="protein sequence ID" value="SFN99015.1"/>
    <property type="molecule type" value="Genomic_DNA"/>
</dbReference>
<name>A0A1I5DIC6_9NEIS</name>
<evidence type="ECO:0000313" key="2">
    <source>
        <dbReference type="EMBL" id="SFN99015.1"/>
    </source>
</evidence>